<proteinExistence type="predicted"/>
<dbReference type="Pfam" id="PF09931">
    <property type="entry name" value="Phage_phiJL001_Gp84_N"/>
    <property type="match status" value="1"/>
</dbReference>
<evidence type="ECO:0000259" key="3">
    <source>
        <dbReference type="Pfam" id="PF23845"/>
    </source>
</evidence>
<dbReference type="InterPro" id="IPR057122">
    <property type="entry name" value="TIM-barrel_NCTSP"/>
</dbReference>
<dbReference type="InterPro" id="IPR057102">
    <property type="entry name" value="NCTSP_N"/>
</dbReference>
<feature type="domain" description="Non-contractile tail sheath TIM barrel" evidence="3">
    <location>
        <begin position="561"/>
        <end position="680"/>
    </location>
</feature>
<dbReference type="Pfam" id="PF23845">
    <property type="entry name" value="TIM-barrel_NCTSP"/>
    <property type="match status" value="2"/>
</dbReference>
<feature type="domain" description="Non-contractile tail sheath TIM barrel" evidence="3">
    <location>
        <begin position="288"/>
        <end position="520"/>
    </location>
</feature>
<dbReference type="NCBIfam" id="TIGR02218">
    <property type="entry name" value="phg_TIGR02218"/>
    <property type="match status" value="1"/>
</dbReference>
<dbReference type="EMBL" id="JBHRSU010000022">
    <property type="protein sequence ID" value="MFC3100637.1"/>
    <property type="molecule type" value="Genomic_DNA"/>
</dbReference>
<protein>
    <submittedName>
        <fullName evidence="4">DUF2163 domain-containing protein</fullName>
    </submittedName>
</protein>
<dbReference type="RefSeq" id="WP_188236028.1">
    <property type="nucleotide sequence ID" value="NZ_JBANRN010000022.1"/>
</dbReference>
<organism evidence="4 5">
    <name type="scientific">Alteraurantiacibacter lauratis</name>
    <dbReference type="NCBI Taxonomy" id="2054627"/>
    <lineage>
        <taxon>Bacteria</taxon>
        <taxon>Pseudomonadati</taxon>
        <taxon>Pseudomonadota</taxon>
        <taxon>Alphaproteobacteria</taxon>
        <taxon>Sphingomonadales</taxon>
        <taxon>Erythrobacteraceae</taxon>
        <taxon>Alteraurantiacibacter</taxon>
    </lineage>
</organism>
<reference evidence="5" key="1">
    <citation type="journal article" date="2019" name="Int. J. Syst. Evol. Microbiol.">
        <title>The Global Catalogue of Microorganisms (GCM) 10K type strain sequencing project: providing services to taxonomists for standard genome sequencing and annotation.</title>
        <authorList>
            <consortium name="The Broad Institute Genomics Platform"/>
            <consortium name="The Broad Institute Genome Sequencing Center for Infectious Disease"/>
            <person name="Wu L."/>
            <person name="Ma J."/>
        </authorList>
    </citation>
    <scope>NUCLEOTIDE SEQUENCE [LARGE SCALE GENOMIC DNA]</scope>
    <source>
        <strain evidence="5">KCTC 52606</strain>
    </source>
</reference>
<keyword evidence="5" id="KW-1185">Reference proteome</keyword>
<dbReference type="Proteomes" id="UP001595378">
    <property type="component" value="Unassembled WGS sequence"/>
</dbReference>
<gene>
    <name evidence="4" type="ORF">ACFODK_07045</name>
</gene>
<evidence type="ECO:0000313" key="5">
    <source>
        <dbReference type="Proteomes" id="UP001595378"/>
    </source>
</evidence>
<evidence type="ECO:0000313" key="4">
    <source>
        <dbReference type="EMBL" id="MFC3100637.1"/>
    </source>
</evidence>
<name>A0ABV7EGA4_9SPHN</name>
<feature type="domain" description="Bacteriophage phiJL001 Gp84 C-terminal" evidence="1">
    <location>
        <begin position="879"/>
        <end position="956"/>
    </location>
</feature>
<dbReference type="InterPro" id="IPR011928">
    <property type="entry name" value="Phage_phiJL001_Gp84"/>
</dbReference>
<evidence type="ECO:0000259" key="2">
    <source>
        <dbReference type="Pfam" id="PF23844"/>
    </source>
</evidence>
<dbReference type="Pfam" id="PF23844">
    <property type="entry name" value="NCTSP_N"/>
    <property type="match status" value="1"/>
</dbReference>
<dbReference type="Pfam" id="PF09356">
    <property type="entry name" value="Phage_BR0599"/>
    <property type="match status" value="1"/>
</dbReference>
<feature type="domain" description="Non-contractile tail sheath N-terminal" evidence="2">
    <location>
        <begin position="17"/>
        <end position="175"/>
    </location>
</feature>
<dbReference type="InterPro" id="IPR018964">
    <property type="entry name" value="Phage_phiJL001_Gp84_C"/>
</dbReference>
<accession>A0ABV7EGA4</accession>
<evidence type="ECO:0000259" key="1">
    <source>
        <dbReference type="Pfam" id="PF09356"/>
    </source>
</evidence>
<comment type="caution">
    <text evidence="4">The sequence shown here is derived from an EMBL/GenBank/DDBJ whole genome shotgun (WGS) entry which is preliminary data.</text>
</comment>
<sequence length="966" mass="105682">MSRLVTWPRRAEADATIRRFEPAYWTVDFPLPMMASVITTGPDALRVRAVFRTNRDLAGLIWHTEDRADHGLFAYHRARDCRGCVLEFDWFSSGIRPMDRLQSVSLTVETYRNGTHYVRLWNYATSGTPDACHIRMVLDETTRGGFYADAPVPWHDVKRLFISLQPLAAGRGDCALAAPAAPGTSTITLNVGDGGPIAPGARVYILGSHPDVPAYTVTSATSGPVQTLAITPPLVTGGGTPIPAGAEAFVETAEPEPLGEAQAEVSLTNITVSGPNSTLPLRSAPLDAHDLRMADGFDNAYPFTPERLARQVHALGYRGPYVLYMGISKFHALVWDAGEQRHVVDAGAYPLNAPTVQWLADFLARLHALGYTVIVSVSFEILARFMPSAWAQRAHDGTMATTGWEPPSSLIAPTHPQALAWLRAVFLAVLDLLPEGAPRHFQIGEPWWWDGSFGNHAPHIYDATTEAAYTAATGQAVPTPRLATIFGQPAAQHLPYLAWCRDQLGVATRWLVEAVRGAGAAERMPQIERRFRGGADAWDSPGAGAIETQAYFGRGGSNGSEGRSHLLVFTPQILREDAPMLRTLNFPEADWQHPAFDVLQIEDYDWIAEARHDLARLTWLLATRVLGYPKEQIHYFAGFTLRPETTWIWHETDRAIWRAFREGPAEVFVWSREQVMRDGWTFDRRDWKLWGGLTHLAQCWRIERTDGVVLGFTSHDRPLVVDGLAYQPANAFSASQIASAADMSVGDVELLGALDAEAITAADLLAGVYDHAAVELFVIDWSAPDLPRTIVRRGRIGTVSAAGGSFRAELRGLAQAIQQPVIDSYSPECRVDLYSPQCGVSRAAHAASAVVTALTDGSLGAVSDNRVFQASGLGKPDGWADYGELVWTSGANAGRRCEVRSQVGGRIELWEPMGRDIAVGDGFILHAGCDKALATCRDKFANVLNFRGEPHVPGQDAMLRYPDPRG</sequence>